<organism evidence="1 2">
    <name type="scientific">Aspergillus leporis</name>
    <dbReference type="NCBI Taxonomy" id="41062"/>
    <lineage>
        <taxon>Eukaryota</taxon>
        <taxon>Fungi</taxon>
        <taxon>Dikarya</taxon>
        <taxon>Ascomycota</taxon>
        <taxon>Pezizomycotina</taxon>
        <taxon>Eurotiomycetes</taxon>
        <taxon>Eurotiomycetidae</taxon>
        <taxon>Eurotiales</taxon>
        <taxon>Aspergillaceae</taxon>
        <taxon>Aspergillus</taxon>
        <taxon>Aspergillus subgen. Circumdati</taxon>
    </lineage>
</organism>
<dbReference type="AlphaFoldDB" id="A0A5N5WV05"/>
<sequence length="77" mass="8816">MWSNRSCCHSIPTSLNPRLPKHPIPPDKLQVRYMTLSFLEPLIPVRPYSVVEFLRSSFCNDGITNWGSVAEYLPKAL</sequence>
<keyword evidence="2" id="KW-1185">Reference proteome</keyword>
<accession>A0A5N5WV05</accession>
<gene>
    <name evidence="1" type="ORF">BDV29DRAFT_177929</name>
</gene>
<dbReference type="Proteomes" id="UP000326565">
    <property type="component" value="Unassembled WGS sequence"/>
</dbReference>
<protein>
    <submittedName>
        <fullName evidence="1">Uncharacterized protein</fullName>
    </submittedName>
</protein>
<evidence type="ECO:0000313" key="1">
    <source>
        <dbReference type="EMBL" id="KAB8072139.1"/>
    </source>
</evidence>
<dbReference type="EMBL" id="ML732254">
    <property type="protein sequence ID" value="KAB8072139.1"/>
    <property type="molecule type" value="Genomic_DNA"/>
</dbReference>
<name>A0A5N5WV05_9EURO</name>
<evidence type="ECO:0000313" key="2">
    <source>
        <dbReference type="Proteomes" id="UP000326565"/>
    </source>
</evidence>
<proteinExistence type="predicted"/>
<reference evidence="1 2" key="1">
    <citation type="submission" date="2019-04" db="EMBL/GenBank/DDBJ databases">
        <title>Friends and foes A comparative genomics study of 23 Aspergillus species from section Flavi.</title>
        <authorList>
            <consortium name="DOE Joint Genome Institute"/>
            <person name="Kjaerbolling I."/>
            <person name="Vesth T."/>
            <person name="Frisvad J.C."/>
            <person name="Nybo J.L."/>
            <person name="Theobald S."/>
            <person name="Kildgaard S."/>
            <person name="Isbrandt T."/>
            <person name="Kuo A."/>
            <person name="Sato A."/>
            <person name="Lyhne E.K."/>
            <person name="Kogle M.E."/>
            <person name="Wiebenga A."/>
            <person name="Kun R.S."/>
            <person name="Lubbers R.J."/>
            <person name="Makela M.R."/>
            <person name="Barry K."/>
            <person name="Chovatia M."/>
            <person name="Clum A."/>
            <person name="Daum C."/>
            <person name="Haridas S."/>
            <person name="He G."/>
            <person name="LaButti K."/>
            <person name="Lipzen A."/>
            <person name="Mondo S."/>
            <person name="Riley R."/>
            <person name="Salamov A."/>
            <person name="Simmons B.A."/>
            <person name="Magnuson J.K."/>
            <person name="Henrissat B."/>
            <person name="Mortensen U.H."/>
            <person name="Larsen T.O."/>
            <person name="Devries R.P."/>
            <person name="Grigoriev I.V."/>
            <person name="Machida M."/>
            <person name="Baker S.E."/>
            <person name="Andersen M.R."/>
        </authorList>
    </citation>
    <scope>NUCLEOTIDE SEQUENCE [LARGE SCALE GENOMIC DNA]</scope>
    <source>
        <strain evidence="1 2">CBS 151.66</strain>
    </source>
</reference>